<feature type="region of interest" description="Disordered" evidence="5">
    <location>
        <begin position="65"/>
        <end position="89"/>
    </location>
</feature>
<gene>
    <name evidence="6" type="ORF">K493DRAFT_301389</name>
</gene>
<evidence type="ECO:0000256" key="2">
    <source>
        <dbReference type="ARBA" id="ARBA00010059"/>
    </source>
</evidence>
<dbReference type="AlphaFoldDB" id="A0A1Y1YCV3"/>
<keyword evidence="4" id="KW-0539">Nucleus</keyword>
<dbReference type="CDD" id="cd07976">
    <property type="entry name" value="TFIIA_alpha_beta_like"/>
    <property type="match status" value="1"/>
</dbReference>
<name>A0A1Y1YCV3_9FUNG</name>
<comment type="subcellular location">
    <subcellularLocation>
        <location evidence="1">Nucleus</location>
    </subcellularLocation>
</comment>
<dbReference type="Gene3D" id="2.30.18.10">
    <property type="entry name" value="Transcription factor IIA (TFIIA), beta-barrel domain"/>
    <property type="match status" value="1"/>
</dbReference>
<comment type="similarity">
    <text evidence="2">Belongs to the TFIIA subunit 1 family.</text>
</comment>
<keyword evidence="7" id="KW-1185">Reference proteome</keyword>
<organism evidence="6 7">
    <name type="scientific">Basidiobolus meristosporus CBS 931.73</name>
    <dbReference type="NCBI Taxonomy" id="1314790"/>
    <lineage>
        <taxon>Eukaryota</taxon>
        <taxon>Fungi</taxon>
        <taxon>Fungi incertae sedis</taxon>
        <taxon>Zoopagomycota</taxon>
        <taxon>Entomophthoromycotina</taxon>
        <taxon>Basidiobolomycetes</taxon>
        <taxon>Basidiobolales</taxon>
        <taxon>Basidiobolaceae</taxon>
        <taxon>Basidiobolus</taxon>
    </lineage>
</organism>
<dbReference type="Pfam" id="PF03153">
    <property type="entry name" value="TFIIA"/>
    <property type="match status" value="2"/>
</dbReference>
<dbReference type="SMART" id="SM01371">
    <property type="entry name" value="TFIIA"/>
    <property type="match status" value="1"/>
</dbReference>
<dbReference type="Proteomes" id="UP000193498">
    <property type="component" value="Unassembled WGS sequence"/>
</dbReference>
<dbReference type="InterPro" id="IPR004855">
    <property type="entry name" value="TFIIA_asu/bsu"/>
</dbReference>
<evidence type="ECO:0000256" key="1">
    <source>
        <dbReference type="ARBA" id="ARBA00004123"/>
    </source>
</evidence>
<dbReference type="SUPFAM" id="SSF47396">
    <property type="entry name" value="Transcription factor IIA (TFIIA), alpha-helical domain"/>
    <property type="match status" value="1"/>
</dbReference>
<evidence type="ECO:0000256" key="5">
    <source>
        <dbReference type="SAM" id="MobiDB-lite"/>
    </source>
</evidence>
<dbReference type="PANTHER" id="PTHR12694:SF8">
    <property type="entry name" value="TRANSCRIPTION INITIATION FACTOR IIA SUBUNIT 1"/>
    <property type="match status" value="1"/>
</dbReference>
<evidence type="ECO:0000313" key="6">
    <source>
        <dbReference type="EMBL" id="ORX95556.1"/>
    </source>
</evidence>
<protein>
    <submittedName>
        <fullName evidence="6">Transcription factor IIA, alpha/beta subunit</fullName>
    </submittedName>
</protein>
<evidence type="ECO:0000313" key="7">
    <source>
        <dbReference type="Proteomes" id="UP000193498"/>
    </source>
</evidence>
<dbReference type="GO" id="GO:0005672">
    <property type="term" value="C:transcription factor TFIIA complex"/>
    <property type="evidence" value="ECO:0007669"/>
    <property type="project" value="InterPro"/>
</dbReference>
<dbReference type="STRING" id="1314790.A0A1Y1YCV3"/>
<reference evidence="6 7" key="1">
    <citation type="submission" date="2016-07" db="EMBL/GenBank/DDBJ databases">
        <title>Pervasive Adenine N6-methylation of Active Genes in Fungi.</title>
        <authorList>
            <consortium name="DOE Joint Genome Institute"/>
            <person name="Mondo S.J."/>
            <person name="Dannebaum R.O."/>
            <person name="Kuo R.C."/>
            <person name="Labutti K."/>
            <person name="Haridas S."/>
            <person name="Kuo A."/>
            <person name="Salamov A."/>
            <person name="Ahrendt S.R."/>
            <person name="Lipzen A."/>
            <person name="Sullivan W."/>
            <person name="Andreopoulos W.B."/>
            <person name="Clum A."/>
            <person name="Lindquist E."/>
            <person name="Daum C."/>
            <person name="Ramamoorthy G.K."/>
            <person name="Gryganskyi A."/>
            <person name="Culley D."/>
            <person name="Magnuson J.K."/>
            <person name="James T.Y."/>
            <person name="O'Malley M.A."/>
            <person name="Stajich J.E."/>
            <person name="Spatafora J.W."/>
            <person name="Visel A."/>
            <person name="Grigoriev I.V."/>
        </authorList>
    </citation>
    <scope>NUCLEOTIDE SEQUENCE [LARGE SCALE GENOMIC DNA]</scope>
    <source>
        <strain evidence="6 7">CBS 931.73</strain>
    </source>
</reference>
<dbReference type="PANTHER" id="PTHR12694">
    <property type="entry name" value="TRANSCRIPTION INITIATION FACTOR IIA SUBUNIT 1"/>
    <property type="match status" value="1"/>
</dbReference>
<dbReference type="FunCoup" id="A0A1Y1YCV3">
    <property type="interactions" value="585"/>
</dbReference>
<dbReference type="InterPro" id="IPR009088">
    <property type="entry name" value="TFIIA_b-brl"/>
</dbReference>
<dbReference type="OrthoDB" id="6275927at2759"/>
<feature type="compositionally biased region" description="Polar residues" evidence="5">
    <location>
        <begin position="69"/>
        <end position="87"/>
    </location>
</feature>
<evidence type="ECO:0000256" key="3">
    <source>
        <dbReference type="ARBA" id="ARBA00023163"/>
    </source>
</evidence>
<dbReference type="InParanoid" id="A0A1Y1YCV3"/>
<comment type="caution">
    <text evidence="6">The sequence shown here is derived from an EMBL/GenBank/DDBJ whole genome shotgun (WGS) entry which is preliminary data.</text>
</comment>
<accession>A0A1Y1YCV3</accession>
<dbReference type="SUPFAM" id="SSF50784">
    <property type="entry name" value="Transcription factor IIA (TFIIA), beta-barrel domain"/>
    <property type="match status" value="1"/>
</dbReference>
<sequence length="283" mass="31340">MSSSIVASVYRHIIDDVITTVQRDFEEVGVDESILQSLQWSWETKIANVGAPNLKASATQGYASAYVDGSSNPDESIEQRSPISNKGQEQYPYEQQYQQYSYDTAALASASNGLGLGNSSLSMETLTPQAELANDSWLGQTPVTSYCESFILPPGSDQRLGANIPQTDGPPYMNPQEVDEVLISQIWPRSPQQIPQVDGGETDDPQDEAAHDYNLEDAINSDLDDTDEDGCGEDGREVDHIVLCQYDKVTRTKNKWKCVLKDGIMFINGKEYLFQKASGDFEW</sequence>
<evidence type="ECO:0000256" key="4">
    <source>
        <dbReference type="ARBA" id="ARBA00023242"/>
    </source>
</evidence>
<keyword evidence="3" id="KW-0804">Transcription</keyword>
<dbReference type="Gene3D" id="1.10.287.100">
    <property type="match status" value="1"/>
</dbReference>
<proteinExistence type="inferred from homology"/>
<dbReference type="EMBL" id="MCFE01000172">
    <property type="protein sequence ID" value="ORX95556.1"/>
    <property type="molecule type" value="Genomic_DNA"/>
</dbReference>
<dbReference type="GO" id="GO:0006367">
    <property type="term" value="P:transcription initiation at RNA polymerase II promoter"/>
    <property type="evidence" value="ECO:0007669"/>
    <property type="project" value="InterPro"/>
</dbReference>